<keyword evidence="4" id="KW-1185">Reference proteome</keyword>
<dbReference type="Proteomes" id="UP000221734">
    <property type="component" value="Chromosome Kuenenia_stuttgartiensis_MBR1"/>
</dbReference>
<evidence type="ECO:0000313" key="5">
    <source>
        <dbReference type="Proteomes" id="UP000501926"/>
    </source>
</evidence>
<dbReference type="EMBL" id="CP049055">
    <property type="protein sequence ID" value="QII13982.1"/>
    <property type="molecule type" value="Genomic_DNA"/>
</dbReference>
<gene>
    <name evidence="2" type="ORF">KsCSTR_46030</name>
    <name evidence="3" type="ORF">KSMBR1_2445</name>
    <name evidence="1" type="ORF">kustc0792</name>
</gene>
<dbReference type="Proteomes" id="UP000501926">
    <property type="component" value="Chromosome"/>
</dbReference>
<evidence type="ECO:0000313" key="1">
    <source>
        <dbReference type="EMBL" id="CAJ71537.1"/>
    </source>
</evidence>
<dbReference type="EMBL" id="LT934425">
    <property type="protein sequence ID" value="SOH04932.1"/>
    <property type="molecule type" value="Genomic_DNA"/>
</dbReference>
<organism evidence="1">
    <name type="scientific">Kuenenia stuttgartiensis</name>
    <dbReference type="NCBI Taxonomy" id="174633"/>
    <lineage>
        <taxon>Bacteria</taxon>
        <taxon>Pseudomonadati</taxon>
        <taxon>Planctomycetota</taxon>
        <taxon>Candidatus Brocadiia</taxon>
        <taxon>Candidatus Brocadiales</taxon>
        <taxon>Candidatus Brocadiaceae</taxon>
        <taxon>Candidatus Kuenenia</taxon>
    </lineage>
</organism>
<dbReference type="AlphaFoldDB" id="Q1PWE3"/>
<protein>
    <submittedName>
        <fullName evidence="1">Uncharacterized protein</fullName>
    </submittedName>
</protein>
<reference evidence="2 5" key="5">
    <citation type="submission" date="2020-02" db="EMBL/GenBank/DDBJ databases">
        <title>Newly sequenced genome of strain CSTR1 showed variability in Candidatus Kuenenia stuttgartiensis genomes.</title>
        <authorList>
            <person name="Ding C."/>
            <person name="Adrian L."/>
        </authorList>
    </citation>
    <scope>NUCLEOTIDE SEQUENCE [LARGE SCALE GENOMIC DNA]</scope>
    <source>
        <strain evidence="2 5">CSTR1</strain>
    </source>
</reference>
<evidence type="ECO:0000313" key="2">
    <source>
        <dbReference type="EMBL" id="QII13982.1"/>
    </source>
</evidence>
<reference evidence="1" key="2">
    <citation type="submission" date="2006-01" db="EMBL/GenBank/DDBJ databases">
        <authorList>
            <person name="Genoscope"/>
        </authorList>
    </citation>
    <scope>NUCLEOTIDE SEQUENCE</scope>
</reference>
<dbReference type="EMBL" id="CT573073">
    <property type="protein sequence ID" value="CAJ71537.1"/>
    <property type="molecule type" value="Genomic_DNA"/>
</dbReference>
<evidence type="ECO:0000313" key="3">
    <source>
        <dbReference type="EMBL" id="SOH04932.1"/>
    </source>
</evidence>
<proteinExistence type="predicted"/>
<dbReference type="KEGG" id="kst:KSMBR1_2445"/>
<name>Q1PWE3_KUEST</name>
<reference evidence="4" key="4">
    <citation type="submission" date="2017-10" db="EMBL/GenBank/DDBJ databases">
        <authorList>
            <person name="Frank J."/>
        </authorList>
    </citation>
    <scope>NUCLEOTIDE SEQUENCE [LARGE SCALE GENOMIC DNA]</scope>
</reference>
<reference evidence="3" key="3">
    <citation type="submission" date="2017-10" db="EMBL/GenBank/DDBJ databases">
        <authorList>
            <person name="Banno H."/>
            <person name="Chua N.-H."/>
        </authorList>
    </citation>
    <scope>NUCLEOTIDE SEQUENCE [LARGE SCALE GENOMIC DNA]</scope>
    <source>
        <strain evidence="3">Kuenenia_mbr1_ru-nijmegen</strain>
    </source>
</reference>
<sequence>MRTPEESKIVWTDYMKYRAELRGFELLKVENILRYSGEIYFDTATQRLIAVGKHDDRLVIIPYEKQGCEITPISIHATTRQQINFRLKTGRFIYG</sequence>
<reference evidence="1" key="1">
    <citation type="journal article" date="2006" name="Nature">
        <title>Deciphering the evolution and metabolism of an anammox bacterium from a community genome.</title>
        <authorList>
            <person name="Strous M."/>
            <person name="Pelletier E."/>
            <person name="Mangenot S."/>
            <person name="Rattei T."/>
            <person name="Lehner A."/>
            <person name="Taylor M.W."/>
            <person name="Horn M."/>
            <person name="Daims H."/>
            <person name="Bartol-Mavel D."/>
            <person name="Wincker P."/>
            <person name="Barbe V."/>
            <person name="Fonknechten N."/>
            <person name="Vallenet D."/>
            <person name="Segurens B."/>
            <person name="Schenowitz-Truong C."/>
            <person name="Medigue C."/>
            <person name="Collingro A."/>
            <person name="Snel B."/>
            <person name="Dutilh B.E."/>
            <person name="OpDenCamp H.J.M."/>
            <person name="vanDerDrift C."/>
            <person name="Cirpus I."/>
            <person name="vanDePas-Schoonen K.T."/>
            <person name="Harhangi H.R."/>
            <person name="vanNiftrik L."/>
            <person name="Schmid M."/>
            <person name="Keltjens J."/>
            <person name="vanDeVossenberg J."/>
            <person name="Kartal B."/>
            <person name="Meier H."/>
            <person name="Frishman D."/>
            <person name="Huynen M.A."/>
            <person name="Mewes H."/>
            <person name="Weissenbach J."/>
            <person name="Jetten M.S.M."/>
            <person name="Wagner M."/>
            <person name="LePaslier D."/>
        </authorList>
    </citation>
    <scope>NUCLEOTIDE SEQUENCE</scope>
</reference>
<accession>Q1PWE3</accession>
<evidence type="ECO:0000313" key="4">
    <source>
        <dbReference type="Proteomes" id="UP000221734"/>
    </source>
</evidence>